<dbReference type="GO" id="GO:0016787">
    <property type="term" value="F:hydrolase activity"/>
    <property type="evidence" value="ECO:0007669"/>
    <property type="project" value="UniProtKB-KW"/>
</dbReference>
<proteinExistence type="inferred from homology"/>
<keyword evidence="5" id="KW-0547">Nucleotide-binding</keyword>
<evidence type="ECO:0000256" key="5">
    <source>
        <dbReference type="ARBA" id="ARBA00022741"/>
    </source>
</evidence>
<dbReference type="Gene3D" id="1.10.3210.30">
    <property type="match status" value="1"/>
</dbReference>
<dbReference type="InterPro" id="IPR006474">
    <property type="entry name" value="Helicase_Cas3_CRISPR-ass_core"/>
</dbReference>
<dbReference type="GO" id="GO:0004518">
    <property type="term" value="F:nuclease activity"/>
    <property type="evidence" value="ECO:0007669"/>
    <property type="project" value="UniProtKB-KW"/>
</dbReference>
<dbReference type="GO" id="GO:0051607">
    <property type="term" value="P:defense response to virus"/>
    <property type="evidence" value="ECO:0007669"/>
    <property type="project" value="UniProtKB-KW"/>
</dbReference>
<dbReference type="InterPro" id="IPR027417">
    <property type="entry name" value="P-loop_NTPase"/>
</dbReference>
<dbReference type="STRING" id="266117.Rxyl_0267"/>
<dbReference type="PROSITE" id="PS51643">
    <property type="entry name" value="HD_CAS3"/>
    <property type="match status" value="1"/>
</dbReference>
<reference evidence="12 13" key="1">
    <citation type="submission" date="2006-06" db="EMBL/GenBank/DDBJ databases">
        <title>Complete sequence of Rubrobacter xylanophilus DSM 9941.</title>
        <authorList>
            <consortium name="US DOE Joint Genome Institute"/>
            <person name="Copeland A."/>
            <person name="Lucas S."/>
            <person name="Lapidus A."/>
            <person name="Barry K."/>
            <person name="Detter J.C."/>
            <person name="Glavina del Rio T."/>
            <person name="Hammon N."/>
            <person name="Israni S."/>
            <person name="Dalin E."/>
            <person name="Tice H."/>
            <person name="Pitluck S."/>
            <person name="Munk A.C."/>
            <person name="Brettin T."/>
            <person name="Bruce D."/>
            <person name="Han C."/>
            <person name="Tapia R."/>
            <person name="Gilna P."/>
            <person name="Schmutz J."/>
            <person name="Larimer F."/>
            <person name="Land M."/>
            <person name="Hauser L."/>
            <person name="Kyrpides N."/>
            <person name="Lykidis A."/>
            <person name="da Costa M.S."/>
            <person name="Rainey F.A."/>
            <person name="Empadinhas N."/>
            <person name="Jolivet E."/>
            <person name="Battista J.R."/>
            <person name="Richardson P."/>
        </authorList>
    </citation>
    <scope>NUCLEOTIDE SEQUENCE [LARGE SCALE GENOMIC DNA]</scope>
    <source>
        <strain evidence="13">DSM 9941 / NBRC 16129 / PRD-1</strain>
    </source>
</reference>
<evidence type="ECO:0000256" key="6">
    <source>
        <dbReference type="ARBA" id="ARBA00022801"/>
    </source>
</evidence>
<dbReference type="NCBIfam" id="TIGR01596">
    <property type="entry name" value="cas3_HD"/>
    <property type="match status" value="1"/>
</dbReference>
<dbReference type="PhylomeDB" id="Q1AZD4"/>
<organism evidence="12 13">
    <name type="scientific">Rubrobacter xylanophilus (strain DSM 9941 / JCM 11954 / NBRC 16129 / PRD-1)</name>
    <dbReference type="NCBI Taxonomy" id="266117"/>
    <lineage>
        <taxon>Bacteria</taxon>
        <taxon>Bacillati</taxon>
        <taxon>Actinomycetota</taxon>
        <taxon>Rubrobacteria</taxon>
        <taxon>Rubrobacterales</taxon>
        <taxon>Rubrobacteraceae</taxon>
        <taxon>Rubrobacter</taxon>
    </lineage>
</organism>
<dbReference type="GO" id="GO:0003676">
    <property type="term" value="F:nucleic acid binding"/>
    <property type="evidence" value="ECO:0007669"/>
    <property type="project" value="InterPro"/>
</dbReference>
<evidence type="ECO:0000256" key="8">
    <source>
        <dbReference type="ARBA" id="ARBA00022840"/>
    </source>
</evidence>
<evidence type="ECO:0000256" key="4">
    <source>
        <dbReference type="ARBA" id="ARBA00022723"/>
    </source>
</evidence>
<accession>Q1AZD4</accession>
<dbReference type="SUPFAM" id="SSF52540">
    <property type="entry name" value="P-loop containing nucleoside triphosphate hydrolases"/>
    <property type="match status" value="1"/>
</dbReference>
<keyword evidence="13" id="KW-1185">Reference proteome</keyword>
<keyword evidence="6" id="KW-0378">Hydrolase</keyword>
<dbReference type="PROSITE" id="PS51194">
    <property type="entry name" value="HELICASE_CTER"/>
    <property type="match status" value="1"/>
</dbReference>
<evidence type="ECO:0000256" key="1">
    <source>
        <dbReference type="ARBA" id="ARBA00006847"/>
    </source>
</evidence>
<evidence type="ECO:0000259" key="11">
    <source>
        <dbReference type="PROSITE" id="PS51643"/>
    </source>
</evidence>
<dbReference type="GO" id="GO:0046872">
    <property type="term" value="F:metal ion binding"/>
    <property type="evidence" value="ECO:0007669"/>
    <property type="project" value="UniProtKB-KW"/>
</dbReference>
<dbReference type="Gene3D" id="3.40.50.300">
    <property type="entry name" value="P-loop containing nucleotide triphosphate hydrolases"/>
    <property type="match status" value="2"/>
</dbReference>
<dbReference type="InterPro" id="IPR006483">
    <property type="entry name" value="CRISPR-assoc_Cas3_HD"/>
</dbReference>
<dbReference type="InterPro" id="IPR038257">
    <property type="entry name" value="CRISPR-assoc_Cas3_HD_sf"/>
</dbReference>
<evidence type="ECO:0000313" key="12">
    <source>
        <dbReference type="EMBL" id="ABG03244.1"/>
    </source>
</evidence>
<dbReference type="Proteomes" id="UP000006637">
    <property type="component" value="Chromosome"/>
</dbReference>
<dbReference type="Pfam" id="PF00270">
    <property type="entry name" value="DEAD"/>
    <property type="match status" value="1"/>
</dbReference>
<sequence>MRFLARPGEPLRDHLAAVAGAAERGVLDAHVPDRERLATLARLCGLTHDFGKYTTYFQDRLPPKSLEPSPKAYGHHAFVSALLGAFVTRARHPEDGEAQLLVYLAIHRHHGNLVTPSEILPREKHLEDAPRFGELSAGLRREYAAAEAQLENLRGEHREQVVSEMEELGLPEAKEFIAQRRWWEALPELRSFYRRLLREGDPGATRRYWRLLLLFSALIDADKHVSAGVPAAEQGTRIEPALVEEHVRGLKRPAGTPTAPAARRLAEIRHEVREEAAGRTEDAPLRELYPAVLSLTAPTGSGKTLTALEVALRLRERVAEELGHRPRVIYALPFVNIIEQNAGVIEEVLRRRAHLAQNLPDHLLRSHHLAPLSEGDDENTEVEERLLPAEAWEQEIVVTTFVSLFESLVTNRNRPLKRLHNIAGSVVVLDEVQSIPYEQWRLVGHVLTTLVRDLGCTVIQMTATRPRILPEARELLSAPERHFRGLSRTRIIPRPEVKTLDDLASFVEERRSGGGSLLVVLNTISDSVELYRKLGERLGLRGYREYGRVPGPPEIFYLSTNITPWQRSRRVRLLKRCLGRGLRPLVVSTQVVEAGVDLDFDEVIRDQGPLDSIVQVAGRCNRGGASPEPAPVHVVFLEDGRGRARAETVYGRVLPLISREMLREEVEEPELHALVERYFAAVEERKSDDLSLAYLDALRELEFDRREDGSTTVSRYRHIQEELETRPVLVGIHGGAENAIAHLASLYSEKDTARGRLRAAFRRVAPFTITPTTNRLRKNLPPEHPEIPEHFYLSRAEVFSDDSTFYDMETGYRWEQEAMLL</sequence>
<dbReference type="InterPro" id="IPR054712">
    <property type="entry name" value="Cas3-like_dom"/>
</dbReference>
<comment type="similarity">
    <text evidence="1">In the N-terminal section; belongs to the CRISPR-associated nuclease Cas3-HD family.</text>
</comment>
<dbReference type="AlphaFoldDB" id="Q1AZD4"/>
<keyword evidence="3" id="KW-0540">Nuclease</keyword>
<dbReference type="NCBIfam" id="TIGR01587">
    <property type="entry name" value="cas3_core"/>
    <property type="match status" value="1"/>
</dbReference>
<dbReference type="InterPro" id="IPR011545">
    <property type="entry name" value="DEAD/DEAH_box_helicase_dom"/>
</dbReference>
<dbReference type="InterPro" id="IPR001650">
    <property type="entry name" value="Helicase_C-like"/>
</dbReference>
<evidence type="ECO:0000313" key="13">
    <source>
        <dbReference type="Proteomes" id="UP000006637"/>
    </source>
</evidence>
<dbReference type="RefSeq" id="WP_011563262.1">
    <property type="nucleotide sequence ID" value="NC_008148.1"/>
</dbReference>
<comment type="similarity">
    <text evidence="2">In the central section; belongs to the CRISPR-associated helicase Cas3 family.</text>
</comment>
<keyword evidence="9" id="KW-0051">Antiviral defense</keyword>
<dbReference type="EMBL" id="CP000386">
    <property type="protein sequence ID" value="ABG03244.1"/>
    <property type="molecule type" value="Genomic_DNA"/>
</dbReference>
<dbReference type="HOGENOM" id="CLU_010123_1_1_11"/>
<dbReference type="KEGG" id="rxy:Rxyl_0267"/>
<evidence type="ECO:0000256" key="7">
    <source>
        <dbReference type="ARBA" id="ARBA00022806"/>
    </source>
</evidence>
<dbReference type="CDD" id="cd17930">
    <property type="entry name" value="DEXHc_cas3"/>
    <property type="match status" value="1"/>
</dbReference>
<feature type="domain" description="HD Cas3-type" evidence="11">
    <location>
        <begin position="4"/>
        <end position="225"/>
    </location>
</feature>
<keyword evidence="7" id="KW-0347">Helicase</keyword>
<name>Q1AZD4_RUBXD</name>
<evidence type="ECO:0000259" key="10">
    <source>
        <dbReference type="PROSITE" id="PS51194"/>
    </source>
</evidence>
<protein>
    <submittedName>
        <fullName evidence="12">CRISPR-associated helicase, Cas3 family</fullName>
    </submittedName>
</protein>
<feature type="domain" description="Helicase C-terminal" evidence="10">
    <location>
        <begin position="499"/>
        <end position="677"/>
    </location>
</feature>
<dbReference type="GO" id="GO:0004386">
    <property type="term" value="F:helicase activity"/>
    <property type="evidence" value="ECO:0007669"/>
    <property type="project" value="UniProtKB-KW"/>
</dbReference>
<dbReference type="CDD" id="cd09641">
    <property type="entry name" value="Cas3''_I"/>
    <property type="match status" value="1"/>
</dbReference>
<keyword evidence="4" id="KW-0479">Metal-binding</keyword>
<gene>
    <name evidence="12" type="ordered locus">Rxyl_0267</name>
</gene>
<dbReference type="OrthoDB" id="9810236at2"/>
<dbReference type="eggNOG" id="COG1203">
    <property type="taxonomic scope" value="Bacteria"/>
</dbReference>
<evidence type="ECO:0000256" key="3">
    <source>
        <dbReference type="ARBA" id="ARBA00022722"/>
    </source>
</evidence>
<keyword evidence="8" id="KW-0067">ATP-binding</keyword>
<dbReference type="Pfam" id="PF22590">
    <property type="entry name" value="Cas3-like_C_2"/>
    <property type="match status" value="1"/>
</dbReference>
<evidence type="ECO:0000256" key="9">
    <source>
        <dbReference type="ARBA" id="ARBA00023118"/>
    </source>
</evidence>
<evidence type="ECO:0000256" key="2">
    <source>
        <dbReference type="ARBA" id="ARBA00009046"/>
    </source>
</evidence>
<dbReference type="GO" id="GO:0005524">
    <property type="term" value="F:ATP binding"/>
    <property type="evidence" value="ECO:0007669"/>
    <property type="project" value="UniProtKB-KW"/>
</dbReference>